<dbReference type="AlphaFoldDB" id="A0A385Q322"/>
<dbReference type="EMBL" id="CP032364">
    <property type="protein sequence ID" value="AYB00477.1"/>
    <property type="molecule type" value="Genomic_DNA"/>
</dbReference>
<dbReference type="SUPFAM" id="SSF49879">
    <property type="entry name" value="SMAD/FHA domain"/>
    <property type="match status" value="1"/>
</dbReference>
<sequence>MGNLIRCKNGHMFSKRRYGNICPYCNMDMTERRELEESFDDAELEESLIRIKTKPVCAWLVCIKGPRYGKDYRVVFGKNYIGRTDAMDIQIIGDNAIKQENHAILSFDERDMEGTLICTEGGGITYLNGKAVYTPQVLETYDVITMGESEFLYIALCGKQFSW</sequence>
<dbReference type="PROSITE" id="PS50006">
    <property type="entry name" value="FHA_DOMAIN"/>
    <property type="match status" value="1"/>
</dbReference>
<dbReference type="Proteomes" id="UP000265562">
    <property type="component" value="Chromosome"/>
</dbReference>
<gene>
    <name evidence="1" type="ORF">D4A81_11425</name>
</gene>
<dbReference type="InterPro" id="IPR008984">
    <property type="entry name" value="SMAD_FHA_dom_sf"/>
</dbReference>
<organism evidence="1 2">
    <name type="scientific">Lachnoanaerobaculum umeaense</name>
    <dbReference type="NCBI Taxonomy" id="617123"/>
    <lineage>
        <taxon>Bacteria</taxon>
        <taxon>Bacillati</taxon>
        <taxon>Bacillota</taxon>
        <taxon>Clostridia</taxon>
        <taxon>Lachnospirales</taxon>
        <taxon>Lachnospiraceae</taxon>
        <taxon>Lachnoanaerobaculum</taxon>
    </lineage>
</organism>
<dbReference type="CDD" id="cd00060">
    <property type="entry name" value="FHA"/>
    <property type="match status" value="1"/>
</dbReference>
<dbReference type="Gene3D" id="2.60.200.20">
    <property type="match status" value="1"/>
</dbReference>
<keyword evidence="2" id="KW-1185">Reference proteome</keyword>
<protein>
    <submittedName>
        <fullName evidence="1">FHA domain-containing protein</fullName>
    </submittedName>
</protein>
<dbReference type="OrthoDB" id="370565at2"/>
<name>A0A385Q322_9FIRM</name>
<accession>A0A385Q322</accession>
<reference evidence="1 2" key="1">
    <citation type="submission" date="2018-09" db="EMBL/GenBank/DDBJ databases">
        <title>Genome sequencing of Lachnoanaerobaculum umeaense DSM 23576.</title>
        <authorList>
            <person name="Kook J.-K."/>
            <person name="Park S.-N."/>
            <person name="Lim Y.K."/>
        </authorList>
    </citation>
    <scope>NUCLEOTIDE SEQUENCE [LARGE SCALE GENOMIC DNA]</scope>
    <source>
        <strain evidence="2">DSM 23576 \ CCUG 58757</strain>
    </source>
</reference>
<proteinExistence type="predicted"/>
<evidence type="ECO:0000313" key="2">
    <source>
        <dbReference type="Proteomes" id="UP000265562"/>
    </source>
</evidence>
<evidence type="ECO:0000313" key="1">
    <source>
        <dbReference type="EMBL" id="AYB00477.1"/>
    </source>
</evidence>
<dbReference type="KEGG" id="lua:D4A81_11425"/>
<dbReference type="InterPro" id="IPR000253">
    <property type="entry name" value="FHA_dom"/>
</dbReference>
<dbReference type="RefSeq" id="WP_007595587.1">
    <property type="nucleotide sequence ID" value="NZ_CP032364.1"/>
</dbReference>